<organism evidence="2 3">
    <name type="scientific">Rubritalea squalenifaciens DSM 18772</name>
    <dbReference type="NCBI Taxonomy" id="1123071"/>
    <lineage>
        <taxon>Bacteria</taxon>
        <taxon>Pseudomonadati</taxon>
        <taxon>Verrucomicrobiota</taxon>
        <taxon>Verrucomicrobiia</taxon>
        <taxon>Verrucomicrobiales</taxon>
        <taxon>Rubritaleaceae</taxon>
        <taxon>Rubritalea</taxon>
    </lineage>
</organism>
<dbReference type="AlphaFoldDB" id="A0A1M6EQF5"/>
<dbReference type="Pfam" id="PF07589">
    <property type="entry name" value="PEP-CTERM"/>
    <property type="match status" value="1"/>
</dbReference>
<protein>
    <submittedName>
        <fullName evidence="2">PEP-CTERM protein-sorting domain-containing protein</fullName>
    </submittedName>
</protein>
<dbReference type="InParanoid" id="A0A1M6EQF5"/>
<sequence>MEVLKTYSSFTHIGALMASIRITENQSVQADLSKTQANPYHLEHMQMNLKTLGAITAPFLMLSSAAEAATLAQYLYDANSSSESASSVLSGVTAGNLNDSTFDINDYRNTNFGSASLPSGFYWKVANHNVDASTDITDTGTPTTSYLGFTLSASNVGESLTFDTFSFEWGSAKDGSSARTSGDQNYRLFYSIDGGTNFTHLGTGSLDYSITNVPGDGTYIAPTVNVDISSIGAQSGDVEFRLYSWSVDGAANTATLMRNFEFTGAAVPEPTSSALIGLAGITFLLRRRR</sequence>
<dbReference type="Proteomes" id="UP000184510">
    <property type="component" value="Unassembled WGS sequence"/>
</dbReference>
<evidence type="ECO:0000259" key="1">
    <source>
        <dbReference type="Pfam" id="PF07589"/>
    </source>
</evidence>
<gene>
    <name evidence="2" type="ORF">SAMN02745181_1094</name>
</gene>
<reference evidence="2 3" key="1">
    <citation type="submission" date="2016-11" db="EMBL/GenBank/DDBJ databases">
        <authorList>
            <person name="Jaros S."/>
            <person name="Januszkiewicz K."/>
            <person name="Wedrychowicz H."/>
        </authorList>
    </citation>
    <scope>NUCLEOTIDE SEQUENCE [LARGE SCALE GENOMIC DNA]</scope>
    <source>
        <strain evidence="2 3">DSM 18772</strain>
    </source>
</reference>
<dbReference type="NCBIfam" id="TIGR02595">
    <property type="entry name" value="PEP_CTERM"/>
    <property type="match status" value="1"/>
</dbReference>
<feature type="domain" description="Ice-binding protein C-terminal" evidence="1">
    <location>
        <begin position="266"/>
        <end position="288"/>
    </location>
</feature>
<accession>A0A1M6EQF5</accession>
<name>A0A1M6EQF5_9BACT</name>
<evidence type="ECO:0000313" key="2">
    <source>
        <dbReference type="EMBL" id="SHI87675.1"/>
    </source>
</evidence>
<keyword evidence="3" id="KW-1185">Reference proteome</keyword>
<dbReference type="InterPro" id="IPR013424">
    <property type="entry name" value="Ice-binding_C"/>
</dbReference>
<evidence type="ECO:0000313" key="3">
    <source>
        <dbReference type="Proteomes" id="UP000184510"/>
    </source>
</evidence>
<proteinExistence type="predicted"/>
<dbReference type="EMBL" id="FQYR01000002">
    <property type="protein sequence ID" value="SHI87675.1"/>
    <property type="molecule type" value="Genomic_DNA"/>
</dbReference>